<dbReference type="PANTHER" id="PTHR43097:SF5">
    <property type="entry name" value="GLUTAMATE--TRNA LIGASE"/>
    <property type="match status" value="1"/>
</dbReference>
<evidence type="ECO:0000256" key="2">
    <source>
        <dbReference type="ARBA" id="ARBA00022598"/>
    </source>
</evidence>
<comment type="similarity">
    <text evidence="7">Belongs to the class-I aminoacyl-tRNA synthetase family.</text>
</comment>
<dbReference type="GO" id="GO:0017102">
    <property type="term" value="C:methionyl glutamyl tRNA synthetase complex"/>
    <property type="evidence" value="ECO:0007669"/>
    <property type="project" value="TreeGrafter"/>
</dbReference>
<keyword evidence="6 7" id="KW-0030">Aminoacyl-tRNA synthetase</keyword>
<feature type="domain" description="tRNA synthetases class I (E and Q) anti-codon binding" evidence="9">
    <location>
        <begin position="377"/>
        <end position="448"/>
    </location>
</feature>
<feature type="domain" description="Glutamyl/glutaminyl-tRNA synthetase class Ib catalytic" evidence="8">
    <location>
        <begin position="270"/>
        <end position="366"/>
    </location>
</feature>
<gene>
    <name evidence="10" type="ORF">PENVUL_c002G08491</name>
</gene>
<dbReference type="Gene3D" id="1.20.1050.10">
    <property type="match status" value="1"/>
</dbReference>
<evidence type="ECO:0000256" key="3">
    <source>
        <dbReference type="ARBA" id="ARBA00022741"/>
    </source>
</evidence>
<dbReference type="PANTHER" id="PTHR43097">
    <property type="entry name" value="GLUTAMINE-TRNA LIGASE"/>
    <property type="match status" value="1"/>
</dbReference>
<dbReference type="GO" id="GO:0006424">
    <property type="term" value="P:glutamyl-tRNA aminoacylation"/>
    <property type="evidence" value="ECO:0007669"/>
    <property type="project" value="TreeGrafter"/>
</dbReference>
<dbReference type="SUPFAM" id="SSF50715">
    <property type="entry name" value="Ribosomal protein L25-like"/>
    <property type="match status" value="1"/>
</dbReference>
<dbReference type="Gene3D" id="3.90.800.10">
    <property type="entry name" value="Glutamyl-tRNA Synthetase, Domain 3"/>
    <property type="match status" value="2"/>
</dbReference>
<dbReference type="Gene3D" id="3.40.50.620">
    <property type="entry name" value="HUPs"/>
    <property type="match status" value="2"/>
</dbReference>
<dbReference type="InterPro" id="IPR011035">
    <property type="entry name" value="Ribosomal_bL25/Gln-tRNA_synth"/>
</dbReference>
<dbReference type="SUPFAM" id="SSF52374">
    <property type="entry name" value="Nucleotidylyl transferase"/>
    <property type="match status" value="1"/>
</dbReference>
<dbReference type="GO" id="GO:0005829">
    <property type="term" value="C:cytosol"/>
    <property type="evidence" value="ECO:0007669"/>
    <property type="project" value="TreeGrafter"/>
</dbReference>
<dbReference type="Proteomes" id="UP000191518">
    <property type="component" value="Unassembled WGS sequence"/>
</dbReference>
<sequence length="468" mass="53633">MTKLDLFVATRASQAALLPVVLIASFINEAHPIPIIKINFEDTALLTRDEKSIIHFQTGDKSVAGTIPIIQELCAQFPFLENKWISQLDSYDTLEFKALDPMLQHIDTHLLLQSFLSGYSLSTPDIALWGAIRGKRVAVAALKRDTLVNLTRWYKLLEELCPWATSAVESLNATSREKKLAKSKDNASYDIFLKNTENGVVTRFLPKPSFDDTNPSNEKQEFEDVIVEDFALMDIQPDKVSYTSDYFGQLYEYCLQAIKSGKAYADDIGKETMENQRWDGLRWCIRAKISFDDNNTALRDPVIYQCNPSTHHRTGDAWVIYPTYDFACPIVDSMEGVTHALRTIEYRDRNAQYQWIFDALSFHAVQVCVKQGTSKNVTWQSNEGQTLVPVELFDFNYLLKKDSLSECDILDDFLDFNKEFRVSALADRNISEVNVDDILQFDRRIGFCSWYAVRLLQHPYRKAEVDVQ</sequence>
<name>A0A1V6SBU2_9EURO</name>
<reference evidence="11" key="1">
    <citation type="journal article" date="2017" name="Nat. Microbiol.">
        <title>Global analysis of biosynthetic gene clusters reveals vast potential of secondary metabolite production in Penicillium species.</title>
        <authorList>
            <person name="Nielsen J.C."/>
            <person name="Grijseels S."/>
            <person name="Prigent S."/>
            <person name="Ji B."/>
            <person name="Dainat J."/>
            <person name="Nielsen K.F."/>
            <person name="Frisvad J.C."/>
            <person name="Workman M."/>
            <person name="Nielsen J."/>
        </authorList>
    </citation>
    <scope>NUCLEOTIDE SEQUENCE [LARGE SCALE GENOMIC DNA]</scope>
    <source>
        <strain evidence="11">IBT 29486</strain>
    </source>
</reference>
<protein>
    <submittedName>
        <fullName evidence="10">Uncharacterized protein</fullName>
    </submittedName>
</protein>
<dbReference type="InterPro" id="IPR050132">
    <property type="entry name" value="Gln/Glu-tRNA_Ligase"/>
</dbReference>
<organism evidence="10 11">
    <name type="scientific">Penicillium vulpinum</name>
    <dbReference type="NCBI Taxonomy" id="29845"/>
    <lineage>
        <taxon>Eukaryota</taxon>
        <taxon>Fungi</taxon>
        <taxon>Dikarya</taxon>
        <taxon>Ascomycota</taxon>
        <taxon>Pezizomycotina</taxon>
        <taxon>Eurotiomycetes</taxon>
        <taxon>Eurotiomycetidae</taxon>
        <taxon>Eurotiales</taxon>
        <taxon>Aspergillaceae</taxon>
        <taxon>Penicillium</taxon>
    </lineage>
</organism>
<keyword evidence="1" id="KW-0963">Cytoplasm</keyword>
<dbReference type="STRING" id="29845.A0A1V6SBU2"/>
<dbReference type="InterPro" id="IPR036282">
    <property type="entry name" value="Glutathione-S-Trfase_C_sf"/>
</dbReference>
<keyword evidence="4 7" id="KW-0067">ATP-binding</keyword>
<evidence type="ECO:0000256" key="5">
    <source>
        <dbReference type="ARBA" id="ARBA00022917"/>
    </source>
</evidence>
<dbReference type="GO" id="GO:0004818">
    <property type="term" value="F:glutamate-tRNA ligase activity"/>
    <property type="evidence" value="ECO:0007669"/>
    <property type="project" value="TreeGrafter"/>
</dbReference>
<comment type="caution">
    <text evidence="10">The sequence shown here is derived from an EMBL/GenBank/DDBJ whole genome shotgun (WGS) entry which is preliminary data.</text>
</comment>
<dbReference type="AlphaFoldDB" id="A0A1V6SBU2"/>
<evidence type="ECO:0000313" key="11">
    <source>
        <dbReference type="Proteomes" id="UP000191518"/>
    </source>
</evidence>
<dbReference type="InterPro" id="IPR020058">
    <property type="entry name" value="Glu/Gln-tRNA-synth_Ib_cat-dom"/>
</dbReference>
<keyword evidence="2 7" id="KW-0436">Ligase</keyword>
<dbReference type="InterPro" id="IPR014729">
    <property type="entry name" value="Rossmann-like_a/b/a_fold"/>
</dbReference>
<accession>A0A1V6SBU2</accession>
<keyword evidence="3 7" id="KW-0547">Nucleotide-binding</keyword>
<evidence type="ECO:0000256" key="4">
    <source>
        <dbReference type="ARBA" id="ARBA00022840"/>
    </source>
</evidence>
<evidence type="ECO:0000313" key="10">
    <source>
        <dbReference type="EMBL" id="OQE11475.1"/>
    </source>
</evidence>
<dbReference type="SUPFAM" id="SSF47616">
    <property type="entry name" value="GST C-terminal domain-like"/>
    <property type="match status" value="1"/>
</dbReference>
<dbReference type="Pfam" id="PF00749">
    <property type="entry name" value="tRNA-synt_1c"/>
    <property type="match status" value="1"/>
</dbReference>
<keyword evidence="11" id="KW-1185">Reference proteome</keyword>
<evidence type="ECO:0000256" key="1">
    <source>
        <dbReference type="ARBA" id="ARBA00022490"/>
    </source>
</evidence>
<dbReference type="InterPro" id="IPR049437">
    <property type="entry name" value="tRNA-synt_1c_C2"/>
</dbReference>
<dbReference type="GO" id="GO:0005524">
    <property type="term" value="F:ATP binding"/>
    <property type="evidence" value="ECO:0007669"/>
    <property type="project" value="UniProtKB-KW"/>
</dbReference>
<dbReference type="EMBL" id="MDYP01000002">
    <property type="protein sequence ID" value="OQE11475.1"/>
    <property type="molecule type" value="Genomic_DNA"/>
</dbReference>
<evidence type="ECO:0000259" key="8">
    <source>
        <dbReference type="Pfam" id="PF00749"/>
    </source>
</evidence>
<evidence type="ECO:0000256" key="6">
    <source>
        <dbReference type="ARBA" id="ARBA00023146"/>
    </source>
</evidence>
<evidence type="ECO:0000256" key="7">
    <source>
        <dbReference type="RuleBase" id="RU363037"/>
    </source>
</evidence>
<evidence type="ECO:0000259" key="9">
    <source>
        <dbReference type="Pfam" id="PF20974"/>
    </source>
</evidence>
<keyword evidence="5 7" id="KW-0648">Protein biosynthesis</keyword>
<dbReference type="Pfam" id="PF20974">
    <property type="entry name" value="tRNA-synt_1c_C2"/>
    <property type="match status" value="1"/>
</dbReference>
<proteinExistence type="inferred from homology"/>